<keyword evidence="2" id="KW-0413">Isomerase</keyword>
<proteinExistence type="predicted"/>
<dbReference type="AlphaFoldDB" id="A0A3D9HQC7"/>
<organism evidence="2 3">
    <name type="scientific">Cohnella lupini</name>
    <dbReference type="NCBI Taxonomy" id="1294267"/>
    <lineage>
        <taxon>Bacteria</taxon>
        <taxon>Bacillati</taxon>
        <taxon>Bacillota</taxon>
        <taxon>Bacilli</taxon>
        <taxon>Bacillales</taxon>
        <taxon>Paenibacillaceae</taxon>
        <taxon>Cohnella</taxon>
    </lineage>
</organism>
<dbReference type="InterPro" id="IPR013022">
    <property type="entry name" value="Xyl_isomerase-like_TIM-brl"/>
</dbReference>
<dbReference type="RefSeq" id="WP_181907641.1">
    <property type="nucleotide sequence ID" value="NZ_QRDY01000040.1"/>
</dbReference>
<dbReference type="PANTHER" id="PTHR12110">
    <property type="entry name" value="HYDROXYPYRUVATE ISOMERASE"/>
    <property type="match status" value="1"/>
</dbReference>
<dbReference type="Pfam" id="PF01261">
    <property type="entry name" value="AP_endonuc_2"/>
    <property type="match status" value="1"/>
</dbReference>
<feature type="domain" description="Xylose isomerase-like TIM barrel" evidence="1">
    <location>
        <begin position="59"/>
        <end position="261"/>
    </location>
</feature>
<evidence type="ECO:0000259" key="1">
    <source>
        <dbReference type="Pfam" id="PF01261"/>
    </source>
</evidence>
<dbReference type="EMBL" id="QRDY01000040">
    <property type="protein sequence ID" value="RED51707.1"/>
    <property type="molecule type" value="Genomic_DNA"/>
</dbReference>
<dbReference type="PANTHER" id="PTHR12110:SF53">
    <property type="entry name" value="BLR5974 PROTEIN"/>
    <property type="match status" value="1"/>
</dbReference>
<keyword evidence="3" id="KW-1185">Reference proteome</keyword>
<evidence type="ECO:0000313" key="2">
    <source>
        <dbReference type="EMBL" id="RED51707.1"/>
    </source>
</evidence>
<reference evidence="2 3" key="1">
    <citation type="submission" date="2018-07" db="EMBL/GenBank/DDBJ databases">
        <title>Genomic Encyclopedia of Type Strains, Phase III (KMG-III): the genomes of soil and plant-associated and newly described type strains.</title>
        <authorList>
            <person name="Whitman W."/>
        </authorList>
    </citation>
    <scope>NUCLEOTIDE SEQUENCE [LARGE SCALE GENOMIC DNA]</scope>
    <source>
        <strain evidence="2 3">CECT 8236</strain>
    </source>
</reference>
<dbReference type="SUPFAM" id="SSF51658">
    <property type="entry name" value="Xylose isomerase-like"/>
    <property type="match status" value="1"/>
</dbReference>
<protein>
    <submittedName>
        <fullName evidence="2">Sugar phosphate isomerase/epimerase</fullName>
    </submittedName>
</protein>
<name>A0A3D9HQC7_9BACL</name>
<dbReference type="InterPro" id="IPR050312">
    <property type="entry name" value="IolE/XylAMocC-like"/>
</dbReference>
<accession>A0A3D9HQC7</accession>
<dbReference type="InterPro" id="IPR036237">
    <property type="entry name" value="Xyl_isomerase-like_sf"/>
</dbReference>
<comment type="caution">
    <text evidence="2">The sequence shown here is derived from an EMBL/GenBank/DDBJ whole genome shotgun (WGS) entry which is preliminary data.</text>
</comment>
<evidence type="ECO:0000313" key="3">
    <source>
        <dbReference type="Proteomes" id="UP000256869"/>
    </source>
</evidence>
<gene>
    <name evidence="2" type="ORF">DFP95_1402</name>
</gene>
<dbReference type="Proteomes" id="UP000256869">
    <property type="component" value="Unassembled WGS sequence"/>
</dbReference>
<sequence length="282" mass="31288">MNEIPIVFSLNSYTFASKLGPMRTYVWNEEFGLYDMEIEPQPETSTLLGLLVRMGANSYRAIEVAYGHLHDTTHGALREIRHVAEISRVELASLLLDFGDLSTDDPVRAAADMTMYKQWIDIAAEAGFSRLRLEAGEARPDDAAAITRAADRLLELAEYAKPAQIWVMTENLGSLLSTSDNCLKLIGLCRGNIGFTADYGNFEKDKYKQLADVLLYAETVHAKAATDEAGRIDAEDYRRCLSLTLESGFEGSLSLTYLGDADPWPKLGEMRAFAEEILKVTA</sequence>
<dbReference type="GO" id="GO:0016853">
    <property type="term" value="F:isomerase activity"/>
    <property type="evidence" value="ECO:0007669"/>
    <property type="project" value="UniProtKB-KW"/>
</dbReference>
<dbReference type="Gene3D" id="3.20.20.150">
    <property type="entry name" value="Divalent-metal-dependent TIM barrel enzymes"/>
    <property type="match status" value="1"/>
</dbReference>